<gene>
    <name evidence="3" type="ORF">PoB_004585200</name>
</gene>
<feature type="region of interest" description="Disordered" evidence="1">
    <location>
        <begin position="941"/>
        <end position="1000"/>
    </location>
</feature>
<feature type="domain" description="CABIT" evidence="2">
    <location>
        <begin position="31"/>
        <end position="221"/>
    </location>
</feature>
<sequence length="1184" mass="131275">MAAFSGGGATYAEVFTSSPVVLGEFVQNCDFPKYVVITDGTYLSKTAQVSEGDVLLLESVDYEHVTLSYFDDIKNNWREINIPRSGNTKFTVLTPKDRADEDELRARPSSIIVYPTISDLLLDSPTYFEATAAYDDPYLPGLSIRAGERFRFVKIHEANGGGLNLEVKDDRDNTLILTSECRGNFCPLKDPKEYTIKELVDLAPVPRRLKLVSSEKTDDSEKKPVCSGGNDMKDTQGLSKTVDSGEEDSIASARFNDTFSDRHHLRKHFSIPCGEGSDTSVNEIDRSYCLPMSTSIHMLTPEPCIVVSPYGNPSTVWKIPISANIRVKLYSLSDYEIPQTKTYNTSRPNKLLAPLSPYGDMPKYSAPSAPPIPQPLVPLKVNSFADIYLESLPAKAKLLDISKCNIFFQDALRDTSDLNVYRLEEENRLFVKDEKSDDVYSLSQDLHISFLEYPEKFHIVSELLELPIGTELTILEDIASDFPRPISLRFGEVIRICTNTRQLVKMKYANQDCEVLKVEKIDPGTGEISKLKLPTDFEVRMTMSTNSCCPKPIPLQDILKGAASVPSNAVASLLGNEENQQEFLIDFPSDVVIIKAIKQAVLVVAPKSEIPPKPQTLSSKSKLPRSHRQTLESMVGKCHETASANIGLPVTCGAVLGFQGRLDISDMDTEQFNANYTRLPIEKLTMADFEERELLSKLNTDYEDMGQNRSDLSVNECGTRTGTLHRTSSTGVLDGKTRRTNLDKVRRFSRALNPKHWRHSRQEPEALPHPTAMGLMALAARPPSGYQNEYQHEKMEKSNSMHSESTNISPSSDEDETENFYEDIEIGPIKSATMVLESLPFERRKNHPFSTFLHKSLPSPRRNRRPPIICKASASKAVGHGRQIVEKKIDSSETHNESINVSGLTEKEDDKSQSYDVSKTLDKALQWASKLGNKIQARNDVSKSYKAKEEKGAKNEKHTTATGPCKSSSLRSRSPEAAVGPLLSSEKAPSQPVDSHTKSVSLGFSGKARISIDNDSISSCNEPVAPVRRKKMAKSLEALTDASKENLESSSEDLQKSLSLWTVASEKCFAEQTNETSEAFATEHVQIQPLPRKSLIRIEPKANASLGTVGDTDKIVAPPKPKPRGLKIQTGLSSQNSKLTGSGRDVVRSFELLAKNDTRHLKEAGVDSDRKQARAPPPIKPRLS</sequence>
<feature type="region of interest" description="Disordered" evidence="1">
    <location>
        <begin position="1158"/>
        <end position="1184"/>
    </location>
</feature>
<dbReference type="Pfam" id="PF12736">
    <property type="entry name" value="CABIT"/>
    <property type="match status" value="1"/>
</dbReference>
<feature type="compositionally biased region" description="Polar residues" evidence="1">
    <location>
        <begin position="960"/>
        <end position="972"/>
    </location>
</feature>
<evidence type="ECO:0000313" key="3">
    <source>
        <dbReference type="EMBL" id="GFO19347.1"/>
    </source>
</evidence>
<feature type="compositionally biased region" description="Pro residues" evidence="1">
    <location>
        <begin position="1175"/>
        <end position="1184"/>
    </location>
</feature>
<protein>
    <submittedName>
        <fullName evidence="3">Protein themis</fullName>
    </submittedName>
</protein>
<reference evidence="3 4" key="1">
    <citation type="journal article" date="2021" name="Elife">
        <title>Chloroplast acquisition without the gene transfer in kleptoplastic sea slugs, Plakobranchus ocellatus.</title>
        <authorList>
            <person name="Maeda T."/>
            <person name="Takahashi S."/>
            <person name="Yoshida T."/>
            <person name="Shimamura S."/>
            <person name="Takaki Y."/>
            <person name="Nagai Y."/>
            <person name="Toyoda A."/>
            <person name="Suzuki Y."/>
            <person name="Arimoto A."/>
            <person name="Ishii H."/>
            <person name="Satoh N."/>
            <person name="Nishiyama T."/>
            <person name="Hasebe M."/>
            <person name="Maruyama T."/>
            <person name="Minagawa J."/>
            <person name="Obokata J."/>
            <person name="Shigenobu S."/>
        </authorList>
    </citation>
    <scope>NUCLEOTIDE SEQUENCE [LARGE SCALE GENOMIC DNA]</scope>
</reference>
<feature type="compositionally biased region" description="Polar residues" evidence="1">
    <location>
        <begin position="800"/>
        <end position="811"/>
    </location>
</feature>
<dbReference type="AlphaFoldDB" id="A0AAV4BIW5"/>
<proteinExistence type="predicted"/>
<feature type="compositionally biased region" description="Basic and acidic residues" evidence="1">
    <location>
        <begin position="213"/>
        <end position="224"/>
    </location>
</feature>
<feature type="region of interest" description="Disordered" evidence="1">
    <location>
        <begin position="789"/>
        <end position="816"/>
    </location>
</feature>
<dbReference type="Proteomes" id="UP000735302">
    <property type="component" value="Unassembled WGS sequence"/>
</dbReference>
<evidence type="ECO:0000256" key="1">
    <source>
        <dbReference type="SAM" id="MobiDB-lite"/>
    </source>
</evidence>
<feature type="region of interest" description="Disordered" evidence="1">
    <location>
        <begin position="1109"/>
        <end position="1142"/>
    </location>
</feature>
<feature type="compositionally biased region" description="Basic and acidic residues" evidence="1">
    <location>
        <begin position="790"/>
        <end position="799"/>
    </location>
</feature>
<evidence type="ECO:0000259" key="2">
    <source>
        <dbReference type="Pfam" id="PF12736"/>
    </source>
</evidence>
<feature type="compositionally biased region" description="Polar residues" evidence="1">
    <location>
        <begin position="707"/>
        <end position="731"/>
    </location>
</feature>
<accession>A0AAV4BIW5</accession>
<feature type="compositionally biased region" description="Basic and acidic residues" evidence="1">
    <location>
        <begin position="1158"/>
        <end position="1172"/>
    </location>
</feature>
<name>A0AAV4BIW5_9GAST</name>
<feature type="region of interest" description="Disordered" evidence="1">
    <location>
        <begin position="706"/>
        <end position="735"/>
    </location>
</feature>
<evidence type="ECO:0000313" key="4">
    <source>
        <dbReference type="Proteomes" id="UP000735302"/>
    </source>
</evidence>
<dbReference type="EMBL" id="BLXT01005065">
    <property type="protein sequence ID" value="GFO19347.1"/>
    <property type="molecule type" value="Genomic_DNA"/>
</dbReference>
<feature type="compositionally biased region" description="Polar residues" evidence="1">
    <location>
        <begin position="1130"/>
        <end position="1140"/>
    </location>
</feature>
<feature type="compositionally biased region" description="Basic and acidic residues" evidence="1">
    <location>
        <begin position="941"/>
        <end position="959"/>
    </location>
</feature>
<comment type="caution">
    <text evidence="3">The sequence shown here is derived from an EMBL/GenBank/DDBJ whole genome shotgun (WGS) entry which is preliminary data.</text>
</comment>
<feature type="region of interest" description="Disordered" evidence="1">
    <location>
        <begin position="889"/>
        <end position="915"/>
    </location>
</feature>
<dbReference type="InterPro" id="IPR025946">
    <property type="entry name" value="CABIT_dom"/>
</dbReference>
<feature type="region of interest" description="Disordered" evidence="1">
    <location>
        <begin position="213"/>
        <end position="237"/>
    </location>
</feature>
<organism evidence="3 4">
    <name type="scientific">Plakobranchus ocellatus</name>
    <dbReference type="NCBI Taxonomy" id="259542"/>
    <lineage>
        <taxon>Eukaryota</taxon>
        <taxon>Metazoa</taxon>
        <taxon>Spiralia</taxon>
        <taxon>Lophotrochozoa</taxon>
        <taxon>Mollusca</taxon>
        <taxon>Gastropoda</taxon>
        <taxon>Heterobranchia</taxon>
        <taxon>Euthyneura</taxon>
        <taxon>Panpulmonata</taxon>
        <taxon>Sacoglossa</taxon>
        <taxon>Placobranchoidea</taxon>
        <taxon>Plakobranchidae</taxon>
        <taxon>Plakobranchus</taxon>
    </lineage>
</organism>
<keyword evidence="4" id="KW-1185">Reference proteome</keyword>